<feature type="chain" id="PRO_5034156504" evidence="2">
    <location>
        <begin position="21"/>
        <end position="406"/>
    </location>
</feature>
<dbReference type="Proteomes" id="UP000664521">
    <property type="component" value="Unassembled WGS sequence"/>
</dbReference>
<dbReference type="AlphaFoldDB" id="A0A8H3IXN6"/>
<dbReference type="OrthoDB" id="1896086at2759"/>
<reference evidence="3" key="1">
    <citation type="submission" date="2021-03" db="EMBL/GenBank/DDBJ databases">
        <authorList>
            <person name="Tagirdzhanova G."/>
        </authorList>
    </citation>
    <scope>NUCLEOTIDE SEQUENCE</scope>
</reference>
<organism evidence="3 4">
    <name type="scientific">Heterodermia speciosa</name>
    <dbReference type="NCBI Taxonomy" id="116794"/>
    <lineage>
        <taxon>Eukaryota</taxon>
        <taxon>Fungi</taxon>
        <taxon>Dikarya</taxon>
        <taxon>Ascomycota</taxon>
        <taxon>Pezizomycotina</taxon>
        <taxon>Lecanoromycetes</taxon>
        <taxon>OSLEUM clade</taxon>
        <taxon>Lecanoromycetidae</taxon>
        <taxon>Caliciales</taxon>
        <taxon>Physciaceae</taxon>
        <taxon>Heterodermia</taxon>
    </lineage>
</organism>
<feature type="signal peptide" evidence="2">
    <location>
        <begin position="1"/>
        <end position="20"/>
    </location>
</feature>
<keyword evidence="2" id="KW-0732">Signal</keyword>
<sequence>MMSEIWFSAVLLALASSISAAPGVSQNPARDLASLVPAARSLHKRDPCNGDGATYVLYKDYDQNDCPAPNPSNYGDCFPLNGIDSPSGLPCNIFCQQHVEFSYGQEQILPLSICHHPFTCTVTETITKTIQHGWTFNGGFSGEYKASFTAGVSYQYTWNTAKTNTQSLAVTPKDGECGYFAFLPHMVTTCGLVADAPSNSDETCPQPKQHYNKIQYGCESDFVTVKSAAGEDRHEGATVFVYVDCGTNAPLPCDSSASGPKQDEAYCKPGVALPRDVAVDALNALPTYSAASNATGVVTETFADPSPTMASLSYLPATYAVTSGPVPEVSPSGGGAGTTTGGAGTTQVATATTTSAAEASPTPSSTGTCQAGTLDEADCDSLCAGGTCTTGSTALGQQVTTCSDCP</sequence>
<feature type="region of interest" description="Disordered" evidence="1">
    <location>
        <begin position="325"/>
        <end position="369"/>
    </location>
</feature>
<gene>
    <name evidence="3" type="ORF">HETSPECPRED_000738</name>
</gene>
<proteinExistence type="predicted"/>
<dbReference type="EMBL" id="CAJPDS010000107">
    <property type="protein sequence ID" value="CAF9938005.1"/>
    <property type="molecule type" value="Genomic_DNA"/>
</dbReference>
<accession>A0A8H3IXN6</accession>
<protein>
    <submittedName>
        <fullName evidence="3">Uncharacterized protein</fullName>
    </submittedName>
</protein>
<keyword evidence="4" id="KW-1185">Reference proteome</keyword>
<feature type="compositionally biased region" description="Low complexity" evidence="1">
    <location>
        <begin position="345"/>
        <end position="368"/>
    </location>
</feature>
<name>A0A8H3IXN6_9LECA</name>
<comment type="caution">
    <text evidence="3">The sequence shown here is derived from an EMBL/GenBank/DDBJ whole genome shotgun (WGS) entry which is preliminary data.</text>
</comment>
<feature type="compositionally biased region" description="Gly residues" evidence="1">
    <location>
        <begin position="332"/>
        <end position="344"/>
    </location>
</feature>
<evidence type="ECO:0000313" key="3">
    <source>
        <dbReference type="EMBL" id="CAF9938005.1"/>
    </source>
</evidence>
<evidence type="ECO:0000256" key="2">
    <source>
        <dbReference type="SAM" id="SignalP"/>
    </source>
</evidence>
<evidence type="ECO:0000256" key="1">
    <source>
        <dbReference type="SAM" id="MobiDB-lite"/>
    </source>
</evidence>
<evidence type="ECO:0000313" key="4">
    <source>
        <dbReference type="Proteomes" id="UP000664521"/>
    </source>
</evidence>